<dbReference type="Gene3D" id="3.40.50.2300">
    <property type="match status" value="1"/>
</dbReference>
<proteinExistence type="predicted"/>
<dbReference type="SMART" id="SM00448">
    <property type="entry name" value="REC"/>
    <property type="match status" value="1"/>
</dbReference>
<comment type="caution">
    <text evidence="4">The sequence shown here is derived from an EMBL/GenBank/DDBJ whole genome shotgun (WGS) entry which is preliminary data.</text>
</comment>
<name>A0ABR6NDT8_9SPHN</name>
<evidence type="ECO:0000256" key="1">
    <source>
        <dbReference type="ARBA" id="ARBA00022553"/>
    </source>
</evidence>
<dbReference type="Proteomes" id="UP001138540">
    <property type="component" value="Unassembled WGS sequence"/>
</dbReference>
<protein>
    <submittedName>
        <fullName evidence="4">CheY-like chemotaxis protein</fullName>
    </submittedName>
</protein>
<dbReference type="PANTHER" id="PTHR44591">
    <property type="entry name" value="STRESS RESPONSE REGULATOR PROTEIN 1"/>
    <property type="match status" value="1"/>
</dbReference>
<keyword evidence="1 2" id="KW-0597">Phosphoprotein</keyword>
<dbReference type="PANTHER" id="PTHR44591:SF3">
    <property type="entry name" value="RESPONSE REGULATORY DOMAIN-CONTAINING PROTEIN"/>
    <property type="match status" value="1"/>
</dbReference>
<dbReference type="InterPro" id="IPR050595">
    <property type="entry name" value="Bact_response_regulator"/>
</dbReference>
<evidence type="ECO:0000256" key="2">
    <source>
        <dbReference type="PROSITE-ProRule" id="PRU00169"/>
    </source>
</evidence>
<dbReference type="RefSeq" id="WP_184151863.1">
    <property type="nucleotide sequence ID" value="NZ_JACHKA010000001.1"/>
</dbReference>
<dbReference type="Pfam" id="PF00072">
    <property type="entry name" value="Response_reg"/>
    <property type="match status" value="1"/>
</dbReference>
<gene>
    <name evidence="4" type="ORF">HNP60_001419</name>
</gene>
<feature type="modified residue" description="4-aspartylphosphate" evidence="2">
    <location>
        <position position="64"/>
    </location>
</feature>
<keyword evidence="5" id="KW-1185">Reference proteome</keyword>
<dbReference type="InterPro" id="IPR011006">
    <property type="entry name" value="CheY-like_superfamily"/>
</dbReference>
<dbReference type="PROSITE" id="PS50110">
    <property type="entry name" value="RESPONSE_REGULATORY"/>
    <property type="match status" value="1"/>
</dbReference>
<feature type="domain" description="Response regulatory" evidence="3">
    <location>
        <begin position="12"/>
        <end position="129"/>
    </location>
</feature>
<reference evidence="4 5" key="1">
    <citation type="submission" date="2020-08" db="EMBL/GenBank/DDBJ databases">
        <title>Exploring microbial biodiversity for novel pathways involved in the catabolism of aromatic compounds derived from lignin.</title>
        <authorList>
            <person name="Elkins J."/>
        </authorList>
    </citation>
    <scope>NUCLEOTIDE SEQUENCE [LARGE SCALE GENOMIC DNA]</scope>
    <source>
        <strain evidence="4 5">B1D3A</strain>
    </source>
</reference>
<accession>A0ABR6NDT8</accession>
<organism evidence="4 5">
    <name type="scientific">Sphingobium lignivorans</name>
    <dbReference type="NCBI Taxonomy" id="2735886"/>
    <lineage>
        <taxon>Bacteria</taxon>
        <taxon>Pseudomonadati</taxon>
        <taxon>Pseudomonadota</taxon>
        <taxon>Alphaproteobacteria</taxon>
        <taxon>Sphingomonadales</taxon>
        <taxon>Sphingomonadaceae</taxon>
        <taxon>Sphingobium</taxon>
    </lineage>
</organism>
<dbReference type="InterPro" id="IPR001789">
    <property type="entry name" value="Sig_transdc_resp-reg_receiver"/>
</dbReference>
<evidence type="ECO:0000259" key="3">
    <source>
        <dbReference type="PROSITE" id="PS50110"/>
    </source>
</evidence>
<dbReference type="EMBL" id="JACHKA010000001">
    <property type="protein sequence ID" value="MBB5985445.1"/>
    <property type="molecule type" value="Genomic_DNA"/>
</dbReference>
<evidence type="ECO:0000313" key="4">
    <source>
        <dbReference type="EMBL" id="MBB5985445.1"/>
    </source>
</evidence>
<sequence>MAQPQSGRRPIQILYVDDEDDLRLVVQRVLSREPDFVVKELNSGIALLELLADPECKPDLILLDVIMPGMDGLETARRVRVIDSKLPIIFFTANGELTDKWPADDGAILGTLNKPFHFRTLAQDIRRMFDGESLESE</sequence>
<evidence type="ECO:0000313" key="5">
    <source>
        <dbReference type="Proteomes" id="UP001138540"/>
    </source>
</evidence>
<dbReference type="SUPFAM" id="SSF52172">
    <property type="entry name" value="CheY-like"/>
    <property type="match status" value="1"/>
</dbReference>